<dbReference type="Proteomes" id="UP000539473">
    <property type="component" value="Unassembled WGS sequence"/>
</dbReference>
<reference evidence="3" key="1">
    <citation type="journal article" date="2014" name="Int. J. Syst. Evol. Microbiol.">
        <title>Complete genome of a new Firmicutes species belonging to the dominant human colonic microbiota ('Ruminococcus bicirculans') reveals two chromosomes and a selective capacity to utilize plant glucans.</title>
        <authorList>
            <consortium name="NISC Comparative Sequencing Program"/>
            <person name="Wegmann U."/>
            <person name="Louis P."/>
            <person name="Goesmann A."/>
            <person name="Henrissat B."/>
            <person name="Duncan S.H."/>
            <person name="Flint H.J."/>
        </authorList>
    </citation>
    <scope>NUCLEOTIDE SEQUENCE</scope>
    <source>
        <strain evidence="3">CGMCC 1.18437</strain>
    </source>
</reference>
<feature type="transmembrane region" description="Helical" evidence="1">
    <location>
        <begin position="91"/>
        <end position="111"/>
    </location>
</feature>
<accession>A0A7W8NPW6</accession>
<dbReference type="SUPFAM" id="SSF103481">
    <property type="entry name" value="Multidrug resistance efflux transporter EmrE"/>
    <property type="match status" value="2"/>
</dbReference>
<feature type="transmembrane region" description="Helical" evidence="1">
    <location>
        <begin position="147"/>
        <end position="166"/>
    </location>
</feature>
<sequence length="274" mass="26731">MLNPTLSGLLSAATYGVGDFLSGLASRRDPPLRVVALTHPLSAAAMLLLAWALGQPVPEMAALGWGAGAGVAGLVAVLAFYRALALGPMGAVSVGAGALSALVPVVVGVLGGEALGVVGWLGAAAVLVGTALLGWPAAGEGAGRGTPLGLVAGVGFGVFFVLLAQAQGGGVLWVLGAARVASSLVVVPLAAATVGLRPRGPGLIVASAPGDTLGNVFYLLAVQTGPLAVGALLTSLYPAVTTLLAVTVLRERLRAPQWVGVGLALGGAALLTRP</sequence>
<name>A0A7W8NPW6_9DEIO</name>
<dbReference type="RefSeq" id="WP_229831887.1">
    <property type="nucleotide sequence ID" value="NZ_BNAJ01000003.1"/>
</dbReference>
<gene>
    <name evidence="3" type="ORF">GCM10017781_15770</name>
    <name evidence="4" type="ORF">HNQ07_001662</name>
</gene>
<feature type="transmembrane region" description="Helical" evidence="1">
    <location>
        <begin position="117"/>
        <end position="135"/>
    </location>
</feature>
<proteinExistence type="predicted"/>
<keyword evidence="1" id="KW-1133">Transmembrane helix</keyword>
<comment type="caution">
    <text evidence="4">The sequence shown here is derived from an EMBL/GenBank/DDBJ whole genome shotgun (WGS) entry which is preliminary data.</text>
</comment>
<dbReference type="Proteomes" id="UP000619376">
    <property type="component" value="Unassembled WGS sequence"/>
</dbReference>
<feature type="transmembrane region" description="Helical" evidence="1">
    <location>
        <begin position="32"/>
        <end position="54"/>
    </location>
</feature>
<feature type="domain" description="EamA" evidence="2">
    <location>
        <begin position="7"/>
        <end position="133"/>
    </location>
</feature>
<evidence type="ECO:0000259" key="2">
    <source>
        <dbReference type="Pfam" id="PF00892"/>
    </source>
</evidence>
<keyword evidence="1" id="KW-0812">Transmembrane</keyword>
<evidence type="ECO:0000256" key="1">
    <source>
        <dbReference type="SAM" id="Phobius"/>
    </source>
</evidence>
<protein>
    <submittedName>
        <fullName evidence="4">Drug/metabolite transporter (DMT)-like permease</fullName>
    </submittedName>
</protein>
<evidence type="ECO:0000313" key="3">
    <source>
        <dbReference type="EMBL" id="GHF40001.1"/>
    </source>
</evidence>
<reference evidence="4 5" key="3">
    <citation type="submission" date="2020-08" db="EMBL/GenBank/DDBJ databases">
        <title>Genomic Encyclopedia of Type Strains, Phase IV (KMG-IV): sequencing the most valuable type-strain genomes for metagenomic binning, comparative biology and taxonomic classification.</title>
        <authorList>
            <person name="Goeker M."/>
        </authorList>
    </citation>
    <scope>NUCLEOTIDE SEQUENCE [LARGE SCALE GENOMIC DNA]</scope>
    <source>
        <strain evidence="4 5">DSM 27521</strain>
    </source>
</reference>
<feature type="transmembrane region" description="Helical" evidence="1">
    <location>
        <begin position="227"/>
        <end position="249"/>
    </location>
</feature>
<dbReference type="GO" id="GO:0016020">
    <property type="term" value="C:membrane"/>
    <property type="evidence" value="ECO:0007669"/>
    <property type="project" value="InterPro"/>
</dbReference>
<dbReference type="Gene3D" id="1.10.3730.20">
    <property type="match status" value="1"/>
</dbReference>
<dbReference type="EMBL" id="JACHFK010000003">
    <property type="protein sequence ID" value="MBB5376205.1"/>
    <property type="molecule type" value="Genomic_DNA"/>
</dbReference>
<feature type="domain" description="EamA" evidence="2">
    <location>
        <begin position="145"/>
        <end position="272"/>
    </location>
</feature>
<dbReference type="InterPro" id="IPR037185">
    <property type="entry name" value="EmrE-like"/>
</dbReference>
<dbReference type="AlphaFoldDB" id="A0A7W8NPW6"/>
<dbReference type="EMBL" id="BNAJ01000003">
    <property type="protein sequence ID" value="GHF40001.1"/>
    <property type="molecule type" value="Genomic_DNA"/>
</dbReference>
<evidence type="ECO:0000313" key="6">
    <source>
        <dbReference type="Proteomes" id="UP000619376"/>
    </source>
</evidence>
<evidence type="ECO:0000313" key="5">
    <source>
        <dbReference type="Proteomes" id="UP000539473"/>
    </source>
</evidence>
<dbReference type="PANTHER" id="PTHR22911">
    <property type="entry name" value="ACYL-MALONYL CONDENSING ENZYME-RELATED"/>
    <property type="match status" value="1"/>
</dbReference>
<reference evidence="3" key="4">
    <citation type="submission" date="2024-05" db="EMBL/GenBank/DDBJ databases">
        <authorList>
            <person name="Sun Q."/>
            <person name="Zhou Y."/>
        </authorList>
    </citation>
    <scope>NUCLEOTIDE SEQUENCE</scope>
    <source>
        <strain evidence="3">CGMCC 1.18437</strain>
    </source>
</reference>
<feature type="transmembrane region" description="Helical" evidence="1">
    <location>
        <begin position="60"/>
        <end position="84"/>
    </location>
</feature>
<keyword evidence="1" id="KW-0472">Membrane</keyword>
<reference evidence="6" key="2">
    <citation type="journal article" date="2019" name="Int. J. Syst. Evol. Microbiol.">
        <title>The Global Catalogue of Microorganisms (GCM) 10K type strain sequencing project: providing services to taxonomists for standard genome sequencing and annotation.</title>
        <authorList>
            <consortium name="The Broad Institute Genomics Platform"/>
            <consortium name="The Broad Institute Genome Sequencing Center for Infectious Disease"/>
            <person name="Wu L."/>
            <person name="Ma J."/>
        </authorList>
    </citation>
    <scope>NUCLEOTIDE SEQUENCE [LARGE SCALE GENOMIC DNA]</scope>
    <source>
        <strain evidence="6">CGMCC 1.18437</strain>
    </source>
</reference>
<dbReference type="InterPro" id="IPR000620">
    <property type="entry name" value="EamA_dom"/>
</dbReference>
<feature type="transmembrane region" description="Helical" evidence="1">
    <location>
        <begin position="172"/>
        <end position="196"/>
    </location>
</feature>
<keyword evidence="6" id="KW-1185">Reference proteome</keyword>
<organism evidence="4 5">
    <name type="scientific">Deinococcus metalli</name>
    <dbReference type="NCBI Taxonomy" id="1141878"/>
    <lineage>
        <taxon>Bacteria</taxon>
        <taxon>Thermotogati</taxon>
        <taxon>Deinococcota</taxon>
        <taxon>Deinococci</taxon>
        <taxon>Deinococcales</taxon>
        <taxon>Deinococcaceae</taxon>
        <taxon>Deinococcus</taxon>
    </lineage>
</organism>
<dbReference type="Pfam" id="PF00892">
    <property type="entry name" value="EamA"/>
    <property type="match status" value="2"/>
</dbReference>
<evidence type="ECO:0000313" key="4">
    <source>
        <dbReference type="EMBL" id="MBB5376205.1"/>
    </source>
</evidence>